<dbReference type="SUPFAM" id="SSF47384">
    <property type="entry name" value="Homodimeric domain of signal transducing histidine kinase"/>
    <property type="match status" value="1"/>
</dbReference>
<organism evidence="8 9">
    <name type="scientific">Mariniplasma anaerobium</name>
    <dbReference type="NCBI Taxonomy" id="2735436"/>
    <lineage>
        <taxon>Bacteria</taxon>
        <taxon>Bacillati</taxon>
        <taxon>Mycoplasmatota</taxon>
        <taxon>Mollicutes</taxon>
        <taxon>Acholeplasmatales</taxon>
        <taxon>Acholeplasmataceae</taxon>
        <taxon>Mariniplasma</taxon>
    </lineage>
</organism>
<dbReference type="KEGG" id="manr:MPAN_011440"/>
<protein>
    <recommendedName>
        <fullName evidence="7">Circadian input-output histidine kinase CikA</fullName>
        <ecNumber evidence="3">2.7.13.3</ecNumber>
    </recommendedName>
</protein>
<dbReference type="Pfam" id="PF02518">
    <property type="entry name" value="HATPase_c"/>
    <property type="match status" value="1"/>
</dbReference>
<accession>A0A7U9TJS3</accession>
<dbReference type="Gene3D" id="1.10.287.130">
    <property type="match status" value="1"/>
</dbReference>
<dbReference type="FunFam" id="3.30.565.10:FF:000010">
    <property type="entry name" value="Sensor histidine kinase RcsC"/>
    <property type="match status" value="1"/>
</dbReference>
<dbReference type="RefSeq" id="WP_176238927.1">
    <property type="nucleotide sequence ID" value="NZ_AP024412.1"/>
</dbReference>
<keyword evidence="6" id="KW-0902">Two-component regulatory system</keyword>
<evidence type="ECO:0000256" key="1">
    <source>
        <dbReference type="ARBA" id="ARBA00000085"/>
    </source>
</evidence>
<reference evidence="8" key="1">
    <citation type="submission" date="2021-01" db="EMBL/GenBank/DDBJ databases">
        <title>Draft genome sequence of Acholeplasmataceae bacterium strain Mahy22.</title>
        <authorList>
            <person name="Watanabe M."/>
            <person name="Kojima H."/>
            <person name="Fukui M."/>
        </authorList>
    </citation>
    <scope>NUCLEOTIDE SEQUENCE</scope>
    <source>
        <strain evidence="8">Mahy22</strain>
    </source>
</reference>
<keyword evidence="4" id="KW-0597">Phosphoprotein</keyword>
<dbReference type="SUPFAM" id="SSF52172">
    <property type="entry name" value="CheY-like"/>
    <property type="match status" value="1"/>
</dbReference>
<sequence length="484" mass="55278">MKFNSKKTNQQQKSKHLNNICMSFSMNEHDKLILSDELASFLSIKSPTDLIVFKTLFLPSEDSIIDDIFVSQKKSSVLVELLEHKICRLSYDHLKQIGYMLYLPEITSFKKDLSISKELLKKQESFLYQMSHELKTPLSAISSYLDLLRQKDLDKDSMTYINQIQKAYDQGLYQMNSILDLSKLNYQHTILKDDQIVLKTIFEDVYHMFKASIENKGLLFHITHHDDFSFISDQAMIKQVLTNLISNSIKFTEHGSISIETFLVENNSTHELNICLSDTGIGMTDDEQKQIFSTFSQANESISKLYGGSGLGLSISQKLISLLNGSIKVESQYKVGTSFTINIPIILLKNTPSKDIIEQDFKKPKPGLSILIAEDNVLSADATLNLLKQINLNAQIAKNGKEAVQMFLEYPFDLILMDVSMPLLNGFEASLKIREKDSQIPIIAMTANTYQDHHKKCMDAKMNDVLYKPFKSQELYHIINKYTK</sequence>
<dbReference type="InterPro" id="IPR003594">
    <property type="entry name" value="HATPase_dom"/>
</dbReference>
<dbReference type="Pfam" id="PF00512">
    <property type="entry name" value="HisKA"/>
    <property type="match status" value="1"/>
</dbReference>
<evidence type="ECO:0000313" key="8">
    <source>
        <dbReference type="EMBL" id="BCR36251.1"/>
    </source>
</evidence>
<evidence type="ECO:0000256" key="4">
    <source>
        <dbReference type="ARBA" id="ARBA00022553"/>
    </source>
</evidence>
<evidence type="ECO:0000256" key="2">
    <source>
        <dbReference type="ARBA" id="ARBA00006402"/>
    </source>
</evidence>
<gene>
    <name evidence="8" type="ORF">MPAN_011440</name>
</gene>
<comment type="similarity">
    <text evidence="2">In the N-terminal section; belongs to the phytochrome family.</text>
</comment>
<dbReference type="InterPro" id="IPR036097">
    <property type="entry name" value="HisK_dim/P_sf"/>
</dbReference>
<proteinExistence type="inferred from homology"/>
<evidence type="ECO:0000256" key="6">
    <source>
        <dbReference type="ARBA" id="ARBA00023012"/>
    </source>
</evidence>
<dbReference type="InterPro" id="IPR003661">
    <property type="entry name" value="HisK_dim/P_dom"/>
</dbReference>
<dbReference type="SUPFAM" id="SSF55874">
    <property type="entry name" value="ATPase domain of HSP90 chaperone/DNA topoisomerase II/histidine kinase"/>
    <property type="match status" value="1"/>
</dbReference>
<dbReference type="CDD" id="cd00082">
    <property type="entry name" value="HisKA"/>
    <property type="match status" value="1"/>
</dbReference>
<name>A0A7U9TJS3_9MOLU</name>
<dbReference type="InterPro" id="IPR011006">
    <property type="entry name" value="CheY-like_superfamily"/>
</dbReference>
<dbReference type="Gene3D" id="3.40.50.2300">
    <property type="match status" value="1"/>
</dbReference>
<dbReference type="PROSITE" id="PS50109">
    <property type="entry name" value="HIS_KIN"/>
    <property type="match status" value="1"/>
</dbReference>
<evidence type="ECO:0000256" key="3">
    <source>
        <dbReference type="ARBA" id="ARBA00012438"/>
    </source>
</evidence>
<dbReference type="PROSITE" id="PS50110">
    <property type="entry name" value="RESPONSE_REGULATORY"/>
    <property type="match status" value="1"/>
</dbReference>
<dbReference type="InterPro" id="IPR036890">
    <property type="entry name" value="HATPase_C_sf"/>
</dbReference>
<dbReference type="EC" id="2.7.13.3" evidence="3"/>
<keyword evidence="5" id="KW-0418">Kinase</keyword>
<dbReference type="CDD" id="cd17546">
    <property type="entry name" value="REC_hyHK_CKI1_RcsC-like"/>
    <property type="match status" value="1"/>
</dbReference>
<keyword evidence="9" id="KW-1185">Reference proteome</keyword>
<evidence type="ECO:0000313" key="9">
    <source>
        <dbReference type="Proteomes" id="UP000620133"/>
    </source>
</evidence>
<dbReference type="PANTHER" id="PTHR45339:SF1">
    <property type="entry name" value="HYBRID SIGNAL TRANSDUCTION HISTIDINE KINASE J"/>
    <property type="match status" value="1"/>
</dbReference>
<dbReference type="Gene3D" id="3.30.565.10">
    <property type="entry name" value="Histidine kinase-like ATPase, C-terminal domain"/>
    <property type="match status" value="1"/>
</dbReference>
<evidence type="ECO:0000256" key="5">
    <source>
        <dbReference type="ARBA" id="ARBA00022777"/>
    </source>
</evidence>
<dbReference type="Pfam" id="PF00072">
    <property type="entry name" value="Response_reg"/>
    <property type="match status" value="1"/>
</dbReference>
<dbReference type="PRINTS" id="PR00344">
    <property type="entry name" value="BCTRLSENSOR"/>
</dbReference>
<evidence type="ECO:0000256" key="7">
    <source>
        <dbReference type="ARBA" id="ARBA00074306"/>
    </source>
</evidence>
<dbReference type="SMART" id="SM00388">
    <property type="entry name" value="HisKA"/>
    <property type="match status" value="1"/>
</dbReference>
<dbReference type="InterPro" id="IPR004358">
    <property type="entry name" value="Sig_transdc_His_kin-like_C"/>
</dbReference>
<dbReference type="SMART" id="SM00448">
    <property type="entry name" value="REC"/>
    <property type="match status" value="1"/>
</dbReference>
<dbReference type="InterPro" id="IPR001789">
    <property type="entry name" value="Sig_transdc_resp-reg_receiver"/>
</dbReference>
<keyword evidence="5" id="KW-0808">Transferase</keyword>
<dbReference type="EMBL" id="AP024412">
    <property type="protein sequence ID" value="BCR36251.1"/>
    <property type="molecule type" value="Genomic_DNA"/>
</dbReference>
<comment type="catalytic activity">
    <reaction evidence="1">
        <text>ATP + protein L-histidine = ADP + protein N-phospho-L-histidine.</text>
        <dbReference type="EC" id="2.7.13.3"/>
    </reaction>
</comment>
<dbReference type="GO" id="GO:0000155">
    <property type="term" value="F:phosphorelay sensor kinase activity"/>
    <property type="evidence" value="ECO:0007669"/>
    <property type="project" value="InterPro"/>
</dbReference>
<dbReference type="AlphaFoldDB" id="A0A7U9TJS3"/>
<dbReference type="InterPro" id="IPR005467">
    <property type="entry name" value="His_kinase_dom"/>
</dbReference>
<dbReference type="SMART" id="SM00387">
    <property type="entry name" value="HATPase_c"/>
    <property type="match status" value="1"/>
</dbReference>
<dbReference type="Proteomes" id="UP000620133">
    <property type="component" value="Chromosome"/>
</dbReference>
<dbReference type="PANTHER" id="PTHR45339">
    <property type="entry name" value="HYBRID SIGNAL TRANSDUCTION HISTIDINE KINASE J"/>
    <property type="match status" value="1"/>
</dbReference>
<dbReference type="CDD" id="cd16922">
    <property type="entry name" value="HATPase_EvgS-ArcB-TorS-like"/>
    <property type="match status" value="1"/>
</dbReference>